<dbReference type="RefSeq" id="WP_166077152.1">
    <property type="nucleotide sequence ID" value="NZ_JAAJBT010000004.1"/>
</dbReference>
<protein>
    <submittedName>
        <fullName evidence="2">Uncharacterized protein</fullName>
    </submittedName>
</protein>
<keyword evidence="1" id="KW-0472">Membrane</keyword>
<proteinExistence type="predicted"/>
<organism evidence="2 3">
    <name type="scientific">Flavobacterium difficile</name>
    <dbReference type="NCBI Taxonomy" id="2709659"/>
    <lineage>
        <taxon>Bacteria</taxon>
        <taxon>Pseudomonadati</taxon>
        <taxon>Bacteroidota</taxon>
        <taxon>Flavobacteriia</taxon>
        <taxon>Flavobacteriales</taxon>
        <taxon>Flavobacteriaceae</taxon>
        <taxon>Flavobacterium</taxon>
    </lineage>
</organism>
<accession>A0ABX0I4F0</accession>
<keyword evidence="3" id="KW-1185">Reference proteome</keyword>
<evidence type="ECO:0000313" key="3">
    <source>
        <dbReference type="Proteomes" id="UP000800984"/>
    </source>
</evidence>
<keyword evidence="1" id="KW-1133">Transmembrane helix</keyword>
<sequence>MIQYTDQIIGLLVGIFCTLIGFDIYNPFKNNMEQVNWFMRNKKLMKILGIGLVVINVTLIFAQKFK</sequence>
<evidence type="ECO:0000256" key="1">
    <source>
        <dbReference type="SAM" id="Phobius"/>
    </source>
</evidence>
<evidence type="ECO:0000313" key="2">
    <source>
        <dbReference type="EMBL" id="NHM02055.1"/>
    </source>
</evidence>
<gene>
    <name evidence="2" type="ORF">G4D72_08020</name>
</gene>
<feature type="transmembrane region" description="Helical" evidence="1">
    <location>
        <begin position="45"/>
        <end position="62"/>
    </location>
</feature>
<keyword evidence="1" id="KW-0812">Transmembrane</keyword>
<reference evidence="2 3" key="1">
    <citation type="submission" date="2020-02" db="EMBL/GenBank/DDBJ databases">
        <authorList>
            <person name="Chen W.-M."/>
        </authorList>
    </citation>
    <scope>NUCLEOTIDE SEQUENCE [LARGE SCALE GENOMIC DNA]</scope>
    <source>
        <strain evidence="2 3">KDG-16</strain>
    </source>
</reference>
<feature type="transmembrane region" description="Helical" evidence="1">
    <location>
        <begin position="7"/>
        <end position="25"/>
    </location>
</feature>
<comment type="caution">
    <text evidence="2">The sequence shown here is derived from an EMBL/GenBank/DDBJ whole genome shotgun (WGS) entry which is preliminary data.</text>
</comment>
<dbReference type="EMBL" id="JAAJBT010000004">
    <property type="protein sequence ID" value="NHM02055.1"/>
    <property type="molecule type" value="Genomic_DNA"/>
</dbReference>
<name>A0ABX0I4F0_9FLAO</name>
<dbReference type="Proteomes" id="UP000800984">
    <property type="component" value="Unassembled WGS sequence"/>
</dbReference>